<evidence type="ECO:0000313" key="2">
    <source>
        <dbReference type="Proteomes" id="UP000694863"/>
    </source>
</evidence>
<dbReference type="RefSeq" id="XP_004714204.1">
    <property type="nucleotide sequence ID" value="XM_004714147.1"/>
</dbReference>
<keyword evidence="2" id="KW-1185">Reference proteome</keyword>
<gene>
    <name evidence="3" type="primary">CPXCR1</name>
</gene>
<feature type="compositionally biased region" description="Basic and acidic residues" evidence="1">
    <location>
        <begin position="1"/>
        <end position="10"/>
    </location>
</feature>
<feature type="region of interest" description="Disordered" evidence="1">
    <location>
        <begin position="1"/>
        <end position="48"/>
    </location>
</feature>
<evidence type="ECO:0000313" key="3">
    <source>
        <dbReference type="RefSeq" id="XP_004714204.1"/>
    </source>
</evidence>
<organism evidence="2 3">
    <name type="scientific">Echinops telfairi</name>
    <name type="common">Lesser hedgehog tenrec</name>
    <dbReference type="NCBI Taxonomy" id="9371"/>
    <lineage>
        <taxon>Eukaryota</taxon>
        <taxon>Metazoa</taxon>
        <taxon>Chordata</taxon>
        <taxon>Craniata</taxon>
        <taxon>Vertebrata</taxon>
        <taxon>Euteleostomi</taxon>
        <taxon>Mammalia</taxon>
        <taxon>Eutheria</taxon>
        <taxon>Afrotheria</taxon>
        <taxon>Tenrecidae</taxon>
        <taxon>Tenrecinae</taxon>
        <taxon>Echinops</taxon>
    </lineage>
</organism>
<dbReference type="GeneID" id="101651009"/>
<proteinExistence type="predicted"/>
<accession>A0ABM0J3T0</accession>
<name>A0ABM0J3T0_ECHTE</name>
<sequence length="322" mass="37370">MTSQTEEGRDPAGNAIKDSEATPNDYNTDIEPEAADPNRAYQMGNNQIEREGNTHVCQENDNPKAVECSELDAKKSQNDHQNEDSKKQCLLIQIPVPGKWIFLRSGLGKLAFLGIPVVENDNNHSLSGKLRISSGKVEIKKRFCYSNINHRLPQWPITWKIPFISNQDLKRMILNLLCGKHLPQSEHHQNTMWMKNKYVKVFPGPNALTNFERALVPRRPLRMYYHQSLTERLTPRIFYKLGDTKRKDRFHIFVRPMFCIPRALFQITISRQTFETQKLRSHYMPIVIIAINSCWKYLCPICGDSFTNLIAFREHSCSIPWN</sequence>
<reference evidence="3" key="1">
    <citation type="submission" date="2025-08" db="UniProtKB">
        <authorList>
            <consortium name="RefSeq"/>
        </authorList>
    </citation>
    <scope>IDENTIFICATION</scope>
</reference>
<evidence type="ECO:0000256" key="1">
    <source>
        <dbReference type="SAM" id="MobiDB-lite"/>
    </source>
</evidence>
<protein>
    <submittedName>
        <fullName evidence="3">CPX chromosomal region candidate gene 1 protein</fullName>
    </submittedName>
</protein>
<dbReference type="Proteomes" id="UP000694863">
    <property type="component" value="Unplaced"/>
</dbReference>